<organism evidence="5 6">
    <name type="scientific">Massariosphaeria phaeospora</name>
    <dbReference type="NCBI Taxonomy" id="100035"/>
    <lineage>
        <taxon>Eukaryota</taxon>
        <taxon>Fungi</taxon>
        <taxon>Dikarya</taxon>
        <taxon>Ascomycota</taxon>
        <taxon>Pezizomycotina</taxon>
        <taxon>Dothideomycetes</taxon>
        <taxon>Pleosporomycetidae</taxon>
        <taxon>Pleosporales</taxon>
        <taxon>Pleosporales incertae sedis</taxon>
        <taxon>Massariosphaeria</taxon>
    </lineage>
</organism>
<evidence type="ECO:0000259" key="4">
    <source>
        <dbReference type="Pfam" id="PF03364"/>
    </source>
</evidence>
<accession>A0A7C8ICW4</accession>
<protein>
    <submittedName>
        <fullName evidence="5">Dehydrase and lipid transport-domain-containing protein</fullName>
    </submittedName>
</protein>
<proteinExistence type="inferred from homology"/>
<comment type="function">
    <text evidence="3">Required for the function of coenzyme Q in the respiratory chain. May serve as a chaperone or may be involved in the transport of Q6 from its site of synthesis to the catalytic sites of the respiratory complexes.</text>
</comment>
<dbReference type="CDD" id="cd07813">
    <property type="entry name" value="COQ10p_like"/>
    <property type="match status" value="1"/>
</dbReference>
<dbReference type="Gene3D" id="3.30.530.20">
    <property type="match status" value="1"/>
</dbReference>
<keyword evidence="6" id="KW-1185">Reference proteome</keyword>
<dbReference type="InterPro" id="IPR005031">
    <property type="entry name" value="COQ10_START"/>
</dbReference>
<dbReference type="AlphaFoldDB" id="A0A7C8ICW4"/>
<evidence type="ECO:0000256" key="2">
    <source>
        <dbReference type="ARBA" id="ARBA00011814"/>
    </source>
</evidence>
<comment type="caution">
    <text evidence="5">The sequence shown here is derived from an EMBL/GenBank/DDBJ whole genome shotgun (WGS) entry which is preliminary data.</text>
</comment>
<dbReference type="GO" id="GO:0048039">
    <property type="term" value="F:ubiquinone binding"/>
    <property type="evidence" value="ECO:0007669"/>
    <property type="project" value="InterPro"/>
</dbReference>
<dbReference type="OrthoDB" id="292693at2759"/>
<evidence type="ECO:0000313" key="5">
    <source>
        <dbReference type="EMBL" id="KAF2876497.1"/>
    </source>
</evidence>
<feature type="domain" description="Coenzyme Q-binding protein COQ10 START" evidence="4">
    <location>
        <begin position="55"/>
        <end position="214"/>
    </location>
</feature>
<dbReference type="EMBL" id="JAADJZ010000003">
    <property type="protein sequence ID" value="KAF2876497.1"/>
    <property type="molecule type" value="Genomic_DNA"/>
</dbReference>
<dbReference type="PANTHER" id="PTHR12901">
    <property type="entry name" value="SPERM PROTEIN HOMOLOG"/>
    <property type="match status" value="1"/>
</dbReference>
<comment type="subunit">
    <text evidence="2">Interacts with coenzyme Q.</text>
</comment>
<dbReference type="InterPro" id="IPR023393">
    <property type="entry name" value="START-like_dom_sf"/>
</dbReference>
<name>A0A7C8ICW4_9PLEO</name>
<dbReference type="GO" id="GO:0045333">
    <property type="term" value="P:cellular respiration"/>
    <property type="evidence" value="ECO:0007669"/>
    <property type="project" value="InterPro"/>
</dbReference>
<dbReference type="PANTHER" id="PTHR12901:SF10">
    <property type="entry name" value="COENZYME Q-BINDING PROTEIN COQ10, MITOCHONDRIAL"/>
    <property type="match status" value="1"/>
</dbReference>
<dbReference type="SUPFAM" id="SSF55961">
    <property type="entry name" value="Bet v1-like"/>
    <property type="match status" value="1"/>
</dbReference>
<dbReference type="InterPro" id="IPR044996">
    <property type="entry name" value="COQ10-like"/>
</dbReference>
<dbReference type="Proteomes" id="UP000481861">
    <property type="component" value="Unassembled WGS sequence"/>
</dbReference>
<dbReference type="Pfam" id="PF03364">
    <property type="entry name" value="Polyketide_cyc"/>
    <property type="match status" value="1"/>
</dbReference>
<dbReference type="GO" id="GO:0005739">
    <property type="term" value="C:mitochondrion"/>
    <property type="evidence" value="ECO:0007669"/>
    <property type="project" value="TreeGrafter"/>
</dbReference>
<reference evidence="5 6" key="1">
    <citation type="submission" date="2020-01" db="EMBL/GenBank/DDBJ databases">
        <authorList>
            <consortium name="DOE Joint Genome Institute"/>
            <person name="Haridas S."/>
            <person name="Albert R."/>
            <person name="Binder M."/>
            <person name="Bloem J."/>
            <person name="Labutti K."/>
            <person name="Salamov A."/>
            <person name="Andreopoulos B."/>
            <person name="Baker S.E."/>
            <person name="Barry K."/>
            <person name="Bills G."/>
            <person name="Bluhm B.H."/>
            <person name="Cannon C."/>
            <person name="Castanera R."/>
            <person name="Culley D.E."/>
            <person name="Daum C."/>
            <person name="Ezra D."/>
            <person name="Gonzalez J.B."/>
            <person name="Henrissat B."/>
            <person name="Kuo A."/>
            <person name="Liang C."/>
            <person name="Lipzen A."/>
            <person name="Lutzoni F."/>
            <person name="Magnuson J."/>
            <person name="Mondo S."/>
            <person name="Nolan M."/>
            <person name="Ohm R."/>
            <person name="Pangilinan J."/>
            <person name="Park H.-J.H."/>
            <person name="Ramirez L."/>
            <person name="Alfaro M."/>
            <person name="Sun H."/>
            <person name="Tritt A."/>
            <person name="Yoshinaga Y."/>
            <person name="Zwiers L.-H.L."/>
            <person name="Turgeon B.G."/>
            <person name="Goodwin S.B."/>
            <person name="Spatafora J.W."/>
            <person name="Crous P.W."/>
            <person name="Grigoriev I.V."/>
        </authorList>
    </citation>
    <scope>NUCLEOTIDE SEQUENCE [LARGE SCALE GENOMIC DNA]</scope>
    <source>
        <strain evidence="5 6">CBS 611.86</strain>
    </source>
</reference>
<evidence type="ECO:0000256" key="3">
    <source>
        <dbReference type="ARBA" id="ARBA00024947"/>
    </source>
</evidence>
<gene>
    <name evidence="5" type="ORF">BDV95DRAFT_560860</name>
</gene>
<comment type="similarity">
    <text evidence="1">Belongs to the COQ10 family.</text>
</comment>
<evidence type="ECO:0000256" key="1">
    <source>
        <dbReference type="ARBA" id="ARBA00006885"/>
    </source>
</evidence>
<evidence type="ECO:0000313" key="6">
    <source>
        <dbReference type="Proteomes" id="UP000481861"/>
    </source>
</evidence>
<sequence length="242" mass="26581">MATPSTTLVRPLFRTPRRFTPLRHTQQRTFLPNLAAQFNPLGASTPQTLSAHRTLPYPSAAIYTIISDVSSYSTFLPYCQSSSVTRWSAPDSTYQRRWPSEANLVVGYGNVSESFTSRVFCVPGRILESVGGGAETALDRREIAHHVHEGEGKIKSSEGGLLTHLSSRWTIEHVSDEKTEVTLALEFAFANPLYTALSVGAAPKVADTLIKAFEERVRTLLDSNPDMASASLQQLGEGEARR</sequence>